<dbReference type="Proteomes" id="UP000199318">
    <property type="component" value="Unassembled WGS sequence"/>
</dbReference>
<evidence type="ECO:0000313" key="2">
    <source>
        <dbReference type="EMBL" id="SER98214.1"/>
    </source>
</evidence>
<feature type="transmembrane region" description="Helical" evidence="1">
    <location>
        <begin position="304"/>
        <end position="325"/>
    </location>
</feature>
<dbReference type="GO" id="GO:0005886">
    <property type="term" value="C:plasma membrane"/>
    <property type="evidence" value="ECO:0007669"/>
    <property type="project" value="TreeGrafter"/>
</dbReference>
<proteinExistence type="predicted"/>
<keyword evidence="1" id="KW-0472">Membrane</keyword>
<dbReference type="PIRSF" id="PIRSF019466">
    <property type="entry name" value="EutH"/>
    <property type="match status" value="1"/>
</dbReference>
<feature type="transmembrane region" description="Helical" evidence="1">
    <location>
        <begin position="69"/>
        <end position="87"/>
    </location>
</feature>
<dbReference type="OrthoDB" id="9778282at2"/>
<feature type="transmembrane region" description="Helical" evidence="1">
    <location>
        <begin position="168"/>
        <end position="189"/>
    </location>
</feature>
<dbReference type="RefSeq" id="WP_093072781.1">
    <property type="nucleotide sequence ID" value="NZ_FOGV01000010.1"/>
</dbReference>
<dbReference type="PANTHER" id="PTHR40089">
    <property type="entry name" value="ETHANOLAMINE UTILIZATION PROTEIN EUTH"/>
    <property type="match status" value="1"/>
</dbReference>
<keyword evidence="1" id="KW-0812">Transmembrane</keyword>
<feature type="transmembrane region" description="Helical" evidence="1">
    <location>
        <begin position="238"/>
        <end position="256"/>
    </location>
</feature>
<dbReference type="AlphaFoldDB" id="A0A1H9TMH8"/>
<evidence type="ECO:0000256" key="1">
    <source>
        <dbReference type="SAM" id="Phobius"/>
    </source>
</evidence>
<gene>
    <name evidence="2" type="ORF">SAMN05444126_11080</name>
</gene>
<feature type="transmembrane region" description="Helical" evidence="1">
    <location>
        <begin position="143"/>
        <end position="162"/>
    </location>
</feature>
<name>A0A1H9TMH8_9BACI</name>
<organism evidence="2 3">
    <name type="scientific">Salisediminibacterium halotolerans</name>
    <dbReference type="NCBI Taxonomy" id="517425"/>
    <lineage>
        <taxon>Bacteria</taxon>
        <taxon>Bacillati</taxon>
        <taxon>Bacillota</taxon>
        <taxon>Bacilli</taxon>
        <taxon>Bacillales</taxon>
        <taxon>Bacillaceae</taxon>
        <taxon>Salisediminibacterium</taxon>
    </lineage>
</organism>
<keyword evidence="3" id="KW-1185">Reference proteome</keyword>
<feature type="transmembrane region" description="Helical" evidence="1">
    <location>
        <begin position="44"/>
        <end position="62"/>
    </location>
</feature>
<sequence>MDIYMAVVWLLILFMLIGIADKLTGNRFGYGEAFEEGFRAMGPLGLVMIGMISAAPVLADWIQPAVVPLFQLIGADPAVFFGMLLAIDMGGYSLALELAETPEAGLFAGVILATMIGPVFVFTIPVALGLINPSDYSILGKGMIIGLIPVPAGAFAAGALMGMPWQAIFVQLIPVLFLTAVLVLGMSAVQPLMIRLFIIAGRGIIVLTTVLIGIVGVQELSGAVIVEGMTPFAESMEIIGVIALVLAGAFPFVHFIKRSALPHLQRLCGKKPLDDEGLAGFISQFAHSIPMYKRLDQMGERAKLINIAFSVSGAFVLGAHLGFTAAVEPNLVIPMIAGKLTSGVLAVCLADQYYRWSH</sequence>
<dbReference type="STRING" id="1464123.SAMN05444126_11080"/>
<feature type="transmembrane region" description="Helical" evidence="1">
    <location>
        <begin position="196"/>
        <end position="218"/>
    </location>
</feature>
<dbReference type="EMBL" id="FOGV01000010">
    <property type="protein sequence ID" value="SER98214.1"/>
    <property type="molecule type" value="Genomic_DNA"/>
</dbReference>
<feature type="transmembrane region" description="Helical" evidence="1">
    <location>
        <begin position="331"/>
        <end position="350"/>
    </location>
</feature>
<accession>A0A1H9TMH8</accession>
<protein>
    <submittedName>
        <fullName evidence="2">Ethanolamine transporter</fullName>
    </submittedName>
</protein>
<dbReference type="Pfam" id="PF04346">
    <property type="entry name" value="EutH"/>
    <property type="match status" value="1"/>
</dbReference>
<keyword evidence="1" id="KW-1133">Transmembrane helix</keyword>
<dbReference type="PANTHER" id="PTHR40089:SF1">
    <property type="entry name" value="ETHANOLAMINE PERMEASE EUTH-RELATED"/>
    <property type="match status" value="1"/>
</dbReference>
<feature type="transmembrane region" description="Helical" evidence="1">
    <location>
        <begin position="107"/>
        <end position="131"/>
    </location>
</feature>
<dbReference type="GO" id="GO:0034228">
    <property type="term" value="F:ethanolamine transmembrane transporter activity"/>
    <property type="evidence" value="ECO:0007669"/>
    <property type="project" value="InterPro"/>
</dbReference>
<evidence type="ECO:0000313" key="3">
    <source>
        <dbReference type="Proteomes" id="UP000199318"/>
    </source>
</evidence>
<dbReference type="InterPro" id="IPR007441">
    <property type="entry name" value="EutH"/>
</dbReference>
<reference evidence="3" key="1">
    <citation type="submission" date="2016-10" db="EMBL/GenBank/DDBJ databases">
        <authorList>
            <person name="de Groot N.N."/>
        </authorList>
    </citation>
    <scope>NUCLEOTIDE SEQUENCE [LARGE SCALE GENOMIC DNA]</scope>
    <source>
        <strain evidence="3">10nlg</strain>
    </source>
</reference>
<comment type="caution">
    <text evidence="2">The sequence shown here is derived from an EMBL/GenBank/DDBJ whole genome shotgun (WGS) entry which is preliminary data.</text>
</comment>